<evidence type="ECO:0000313" key="3">
    <source>
        <dbReference type="Proteomes" id="UP000219452"/>
    </source>
</evidence>
<dbReference type="RefSeq" id="WP_097129891.1">
    <property type="nucleotide sequence ID" value="NZ_OCNH01000005.1"/>
</dbReference>
<accession>A0A286GLJ0</accession>
<dbReference type="OrthoDB" id="9969306at2"/>
<protein>
    <submittedName>
        <fullName evidence="2">Uncharacterized protein</fullName>
    </submittedName>
</protein>
<evidence type="ECO:0000313" key="2">
    <source>
        <dbReference type="EMBL" id="SOD96407.1"/>
    </source>
</evidence>
<organism evidence="2 3">
    <name type="scientific">Spirosoma fluviale</name>
    <dbReference type="NCBI Taxonomy" id="1597977"/>
    <lineage>
        <taxon>Bacteria</taxon>
        <taxon>Pseudomonadati</taxon>
        <taxon>Bacteroidota</taxon>
        <taxon>Cytophagia</taxon>
        <taxon>Cytophagales</taxon>
        <taxon>Cytophagaceae</taxon>
        <taxon>Spirosoma</taxon>
    </lineage>
</organism>
<dbReference type="EMBL" id="OCNH01000005">
    <property type="protein sequence ID" value="SOD96407.1"/>
    <property type="molecule type" value="Genomic_DNA"/>
</dbReference>
<name>A0A286GLJ0_9BACT</name>
<reference evidence="3" key="1">
    <citation type="submission" date="2017-09" db="EMBL/GenBank/DDBJ databases">
        <authorList>
            <person name="Varghese N."/>
            <person name="Submissions S."/>
        </authorList>
    </citation>
    <scope>NUCLEOTIDE SEQUENCE [LARGE SCALE GENOMIC DNA]</scope>
    <source>
        <strain evidence="3">DSM 29961</strain>
    </source>
</reference>
<sequence>MPTNEPISALELTKEYLQTALFVCSASPFGIQPSALDNDKVGWLNNFRQHEFYGKLDKELMDCWHRFGNESKLQDRYSKRLVNLLLENLIPSFELSEKAKIGVHNARGIDYHFDESGNLNSVTEKVLPDEQALHIKTLYDKVYLISATLRGCIKIIVKRLTEFAPELYKENGEKLSGYLGEPEEEPKSLPTSTDQEPKTTEPGMIDLNVKILLAYQSGILNGTFHTLPPEKQYSVLSLLFGKTKGNVKNALTALYGNANTDRNPKNLPSIVEKTNNLITEKDLGIPLVIGRKKQ</sequence>
<gene>
    <name evidence="2" type="ORF">SAMN06269250_5293</name>
</gene>
<keyword evidence="3" id="KW-1185">Reference proteome</keyword>
<feature type="region of interest" description="Disordered" evidence="1">
    <location>
        <begin position="175"/>
        <end position="201"/>
    </location>
</feature>
<dbReference type="AlphaFoldDB" id="A0A286GLJ0"/>
<evidence type="ECO:0000256" key="1">
    <source>
        <dbReference type="SAM" id="MobiDB-lite"/>
    </source>
</evidence>
<dbReference type="Proteomes" id="UP000219452">
    <property type="component" value="Unassembled WGS sequence"/>
</dbReference>
<proteinExistence type="predicted"/>